<sequence length="392" mass="38735">MNTRYLLALTVSLSLLALYGCGGGGGGGSTPVATVVSGVASKGPISGGTIRVFAIQNGVVNPAPLGSGTTGTDGSYAVNIGTYSGPVLVDITGGNYTDEATGSTLPLGINLRAMVPAAVGTVTTAVTALTEMAVQKALAAGSLTDAAIRVANNDIGSLFGVNDIVGTLPIDVTTTASATAPAPRREYGMALAAVSRYMQNTGRSLGQSVTDFSGPVTGQLLIALDTARTTFIQSASNKSGITGNTTASKATLKISSAGTLTPPARIGGVEVVVNLPPGISVPLIDAVTGEVDPAAVFISGVAVTTGTNAPQFTARFAPATVTNPATIKLVLVNIAGFGTGEFATMNLNKTIGSVATPAHFVLTGFTAVDSVLTGGSLGGVIPGITSTLTASF</sequence>
<dbReference type="PROSITE" id="PS51257">
    <property type="entry name" value="PROKAR_LIPOPROTEIN"/>
    <property type="match status" value="1"/>
</dbReference>
<evidence type="ECO:0008006" key="3">
    <source>
        <dbReference type="Google" id="ProtNLM"/>
    </source>
</evidence>
<protein>
    <recommendedName>
        <fullName evidence="3">Carboxypeptidase regulatory-like domain-containing protein</fullName>
    </recommendedName>
</protein>
<organism evidence="1 2">
    <name type="scientific">Geomobilimonas luticola</name>
    <dbReference type="NCBI Taxonomy" id="1114878"/>
    <lineage>
        <taxon>Bacteria</taxon>
        <taxon>Pseudomonadati</taxon>
        <taxon>Thermodesulfobacteriota</taxon>
        <taxon>Desulfuromonadia</taxon>
        <taxon>Geobacterales</taxon>
        <taxon>Geobacteraceae</taxon>
        <taxon>Geomobilimonas</taxon>
    </lineage>
</organism>
<evidence type="ECO:0000313" key="1">
    <source>
        <dbReference type="EMBL" id="MBT0652769.1"/>
    </source>
</evidence>
<name>A0ABS5SE31_9BACT</name>
<dbReference type="Proteomes" id="UP000756860">
    <property type="component" value="Unassembled WGS sequence"/>
</dbReference>
<evidence type="ECO:0000313" key="2">
    <source>
        <dbReference type="Proteomes" id="UP000756860"/>
    </source>
</evidence>
<dbReference type="EMBL" id="JAHCVK010000002">
    <property type="protein sequence ID" value="MBT0652769.1"/>
    <property type="molecule type" value="Genomic_DNA"/>
</dbReference>
<accession>A0ABS5SE31</accession>
<keyword evidence="2" id="KW-1185">Reference proteome</keyword>
<reference evidence="1 2" key="1">
    <citation type="submission" date="2021-05" db="EMBL/GenBank/DDBJ databases">
        <title>The draft genome of Geobacter luticola JCM 17780.</title>
        <authorList>
            <person name="Xu Z."/>
            <person name="Masuda Y."/>
            <person name="Itoh H."/>
            <person name="Senoo K."/>
        </authorList>
    </citation>
    <scope>NUCLEOTIDE SEQUENCE [LARGE SCALE GENOMIC DNA]</scope>
    <source>
        <strain evidence="1 2">JCM 17780</strain>
    </source>
</reference>
<gene>
    <name evidence="1" type="ORF">KI810_06860</name>
</gene>
<comment type="caution">
    <text evidence="1">The sequence shown here is derived from an EMBL/GenBank/DDBJ whole genome shotgun (WGS) entry which is preliminary data.</text>
</comment>
<dbReference type="RefSeq" id="WP_214174768.1">
    <property type="nucleotide sequence ID" value="NZ_JAHCVK010000002.1"/>
</dbReference>
<proteinExistence type="predicted"/>